<name>A0ACC0TTI3_9AGAM</name>
<organism evidence="1 2">
    <name type="scientific">Russula earlei</name>
    <dbReference type="NCBI Taxonomy" id="71964"/>
    <lineage>
        <taxon>Eukaryota</taxon>
        <taxon>Fungi</taxon>
        <taxon>Dikarya</taxon>
        <taxon>Basidiomycota</taxon>
        <taxon>Agaricomycotina</taxon>
        <taxon>Agaricomycetes</taxon>
        <taxon>Russulales</taxon>
        <taxon>Russulaceae</taxon>
        <taxon>Russula</taxon>
    </lineage>
</organism>
<dbReference type="Proteomes" id="UP001207468">
    <property type="component" value="Unassembled WGS sequence"/>
</dbReference>
<reference evidence="1" key="1">
    <citation type="submission" date="2021-03" db="EMBL/GenBank/DDBJ databases">
        <title>Evolutionary priming and transition to the ectomycorrhizal habit in an iconic lineage of mushroom-forming fungi: is preadaptation a requirement?</title>
        <authorList>
            <consortium name="DOE Joint Genome Institute"/>
            <person name="Looney B.P."/>
            <person name="Miyauchi S."/>
            <person name="Morin E."/>
            <person name="Drula E."/>
            <person name="Courty P.E."/>
            <person name="Chicoki N."/>
            <person name="Fauchery L."/>
            <person name="Kohler A."/>
            <person name="Kuo A."/>
            <person name="LaButti K."/>
            <person name="Pangilinan J."/>
            <person name="Lipzen A."/>
            <person name="Riley R."/>
            <person name="Andreopoulos W."/>
            <person name="He G."/>
            <person name="Johnson J."/>
            <person name="Barry K.W."/>
            <person name="Grigoriev I.V."/>
            <person name="Nagy L."/>
            <person name="Hibbett D."/>
            <person name="Henrissat B."/>
            <person name="Matheny P.B."/>
            <person name="Labbe J."/>
            <person name="Martin A.F."/>
        </authorList>
    </citation>
    <scope>NUCLEOTIDE SEQUENCE</scope>
    <source>
        <strain evidence="1">BPL698</strain>
    </source>
</reference>
<gene>
    <name evidence="1" type="ORF">F5148DRAFT_989352</name>
</gene>
<feature type="non-terminal residue" evidence="1">
    <location>
        <position position="1"/>
    </location>
</feature>
<sequence>LFHACLKKILEPLKSAGSNGMKLICADGVICRIFPILAAYVDNHPEQCLVAGCKEN</sequence>
<evidence type="ECO:0000313" key="1">
    <source>
        <dbReference type="EMBL" id="KAI9438406.1"/>
    </source>
</evidence>
<keyword evidence="2" id="KW-1185">Reference proteome</keyword>
<dbReference type="EMBL" id="JAGFNK010000855">
    <property type="protein sequence ID" value="KAI9438406.1"/>
    <property type="molecule type" value="Genomic_DNA"/>
</dbReference>
<protein>
    <submittedName>
        <fullName evidence="1">Uncharacterized protein</fullName>
    </submittedName>
</protein>
<proteinExistence type="predicted"/>
<evidence type="ECO:0000313" key="2">
    <source>
        <dbReference type="Proteomes" id="UP001207468"/>
    </source>
</evidence>
<accession>A0ACC0TTI3</accession>
<comment type="caution">
    <text evidence="1">The sequence shown here is derived from an EMBL/GenBank/DDBJ whole genome shotgun (WGS) entry which is preliminary data.</text>
</comment>